<evidence type="ECO:0000256" key="2">
    <source>
        <dbReference type="SAM" id="Phobius"/>
    </source>
</evidence>
<keyword evidence="2" id="KW-0812">Transmembrane</keyword>
<feature type="transmembrane region" description="Helical" evidence="2">
    <location>
        <begin position="241"/>
        <end position="263"/>
    </location>
</feature>
<accession>A0A2P2E7X9</accession>
<feature type="transmembrane region" description="Helical" evidence="2">
    <location>
        <begin position="119"/>
        <end position="138"/>
    </location>
</feature>
<feature type="transmembrane region" description="Helical" evidence="2">
    <location>
        <begin position="191"/>
        <end position="212"/>
    </location>
</feature>
<feature type="transmembrane region" description="Helical" evidence="2">
    <location>
        <begin position="327"/>
        <end position="347"/>
    </location>
</feature>
<organism evidence="3 4">
    <name type="scientific">Candidatus Phycosocius bacilliformis</name>
    <dbReference type="NCBI Taxonomy" id="1445552"/>
    <lineage>
        <taxon>Bacteria</taxon>
        <taxon>Pseudomonadati</taxon>
        <taxon>Pseudomonadota</taxon>
        <taxon>Alphaproteobacteria</taxon>
        <taxon>Caulobacterales</taxon>
        <taxon>Caulobacterales incertae sedis</taxon>
        <taxon>Candidatus Phycosocius</taxon>
    </lineage>
</organism>
<evidence type="ECO:0000313" key="4">
    <source>
        <dbReference type="Proteomes" id="UP000245086"/>
    </source>
</evidence>
<proteinExistence type="inferred from homology"/>
<dbReference type="GO" id="GO:0005886">
    <property type="term" value="C:plasma membrane"/>
    <property type="evidence" value="ECO:0007669"/>
    <property type="project" value="TreeGrafter"/>
</dbReference>
<evidence type="ECO:0000313" key="3">
    <source>
        <dbReference type="EMBL" id="GBF57169.1"/>
    </source>
</evidence>
<dbReference type="PANTHER" id="PTHR11328">
    <property type="entry name" value="MAJOR FACILITATOR SUPERFAMILY DOMAIN-CONTAINING PROTEIN"/>
    <property type="match status" value="1"/>
</dbReference>
<feature type="transmembrane region" description="Helical" evidence="2">
    <location>
        <begin position="92"/>
        <end position="113"/>
    </location>
</feature>
<name>A0A2P2E7X9_9PROT</name>
<sequence>MDTAQPQPGSRPNGAAPKVALTRILAFSAPSLPLAALGLPLVVQLPHHYASFVGLEIGVVGLLFMAARILDIGVDIGIGLAMDQTRTRIGRFSPWLIAAIPVIMVGTWFLFMAEPGADAAYLGFWLFVTYVGFSMGSLSQMSLGATLSDDYHERSRVFVFWQACNVVGMLLALMIPVIVHQQGGTAAAGVQGMGLFIVLLMPITALIAARFAKEEPPRTSARRTNLQDMFSLLKSDACRRLLICDLLLMFGSGVTGGLFLFYFDAVKGYGNLAPALLLIYFIAGLIGAPLWTFIARRKGKHIALIAACLYAAISQPLIMALPEGNFVVAAAGMAIAGIVYTSAAYLLRAMMADIGDEDLLRTGQDRTGLLYALVTLTGKAGYALAVGVTYVGLGLVGFESNLGAENSASALLGLTLLFIGLPSIINLIGAAILRAYPIDAQRTAQLQAEIAAKRAAGLV</sequence>
<reference evidence="3 4" key="1">
    <citation type="journal article" date="2018" name="Genome Announc.">
        <title>Draft Genome Sequence of "Candidatus Phycosocius bacilliformis," an Alphaproteobacterial Ectosymbiont of the Hydrocarbon-Producing Green Alga Botryococcus braunii.</title>
        <authorList>
            <person name="Tanabe Y."/>
            <person name="Yamaguchi H."/>
            <person name="Watanabe M.M."/>
        </authorList>
    </citation>
    <scope>NUCLEOTIDE SEQUENCE [LARGE SCALE GENOMIC DNA]</scope>
    <source>
        <strain evidence="3 4">BOTRYCO-2</strain>
    </source>
</reference>
<comment type="similarity">
    <text evidence="1">Belongs to the sodium:galactoside symporter (TC 2.A.2) family.</text>
</comment>
<dbReference type="InterPro" id="IPR039672">
    <property type="entry name" value="MFS_2"/>
</dbReference>
<feature type="transmembrane region" description="Helical" evidence="2">
    <location>
        <begin position="302"/>
        <end position="321"/>
    </location>
</feature>
<dbReference type="PANTHER" id="PTHR11328:SF24">
    <property type="entry name" value="MAJOR FACILITATOR SUPERFAMILY (MFS) PROFILE DOMAIN-CONTAINING PROTEIN"/>
    <property type="match status" value="1"/>
</dbReference>
<gene>
    <name evidence="3" type="primary">melB_1</name>
    <name evidence="3" type="ORF">PbB2_00829</name>
</gene>
<dbReference type="GO" id="GO:0008643">
    <property type="term" value="P:carbohydrate transport"/>
    <property type="evidence" value="ECO:0007669"/>
    <property type="project" value="InterPro"/>
</dbReference>
<dbReference type="Pfam" id="PF13347">
    <property type="entry name" value="MFS_2"/>
    <property type="match status" value="1"/>
</dbReference>
<keyword evidence="2" id="KW-0472">Membrane</keyword>
<dbReference type="InterPro" id="IPR036259">
    <property type="entry name" value="MFS_trans_sf"/>
</dbReference>
<protein>
    <submittedName>
        <fullName evidence="3">Melibiose carrier protein</fullName>
    </submittedName>
</protein>
<dbReference type="Gene3D" id="1.20.1250.20">
    <property type="entry name" value="MFS general substrate transporter like domains"/>
    <property type="match status" value="1"/>
</dbReference>
<dbReference type="SUPFAM" id="SSF103473">
    <property type="entry name" value="MFS general substrate transporter"/>
    <property type="match status" value="1"/>
</dbReference>
<dbReference type="GO" id="GO:0015293">
    <property type="term" value="F:symporter activity"/>
    <property type="evidence" value="ECO:0007669"/>
    <property type="project" value="InterPro"/>
</dbReference>
<feature type="transmembrane region" description="Helical" evidence="2">
    <location>
        <begin position="368"/>
        <end position="391"/>
    </location>
</feature>
<feature type="transmembrane region" description="Helical" evidence="2">
    <location>
        <begin position="275"/>
        <end position="295"/>
    </location>
</feature>
<dbReference type="AlphaFoldDB" id="A0A2P2E7X9"/>
<dbReference type="Proteomes" id="UP000245086">
    <property type="component" value="Unassembled WGS sequence"/>
</dbReference>
<feature type="transmembrane region" description="Helical" evidence="2">
    <location>
        <begin position="158"/>
        <end position="179"/>
    </location>
</feature>
<evidence type="ECO:0000256" key="1">
    <source>
        <dbReference type="ARBA" id="ARBA00009617"/>
    </source>
</evidence>
<comment type="caution">
    <text evidence="3">The sequence shown here is derived from an EMBL/GenBank/DDBJ whole genome shotgun (WGS) entry which is preliminary data.</text>
</comment>
<feature type="transmembrane region" description="Helical" evidence="2">
    <location>
        <begin position="49"/>
        <end position="71"/>
    </location>
</feature>
<dbReference type="EMBL" id="BFBR01000002">
    <property type="protein sequence ID" value="GBF57169.1"/>
    <property type="molecule type" value="Genomic_DNA"/>
</dbReference>
<keyword evidence="2" id="KW-1133">Transmembrane helix</keyword>
<keyword evidence="4" id="KW-1185">Reference proteome</keyword>
<feature type="transmembrane region" description="Helical" evidence="2">
    <location>
        <begin position="20"/>
        <end position="43"/>
    </location>
</feature>
<feature type="transmembrane region" description="Helical" evidence="2">
    <location>
        <begin position="411"/>
        <end position="433"/>
    </location>
</feature>